<accession>A0A9W8AR31</accession>
<dbReference type="OrthoDB" id="5985073at2759"/>
<protein>
    <submittedName>
        <fullName evidence="2">Uncharacterized protein</fullName>
    </submittedName>
</protein>
<keyword evidence="1" id="KW-0732">Signal</keyword>
<dbReference type="Proteomes" id="UP001150925">
    <property type="component" value="Unassembled WGS sequence"/>
</dbReference>
<evidence type="ECO:0000256" key="1">
    <source>
        <dbReference type="SAM" id="SignalP"/>
    </source>
</evidence>
<gene>
    <name evidence="2" type="ORF">IWQ62_005343</name>
</gene>
<name>A0A9W8AR31_9FUNG</name>
<dbReference type="EMBL" id="JANBPY010002159">
    <property type="protein sequence ID" value="KAJ1956256.1"/>
    <property type="molecule type" value="Genomic_DNA"/>
</dbReference>
<organism evidence="2 3">
    <name type="scientific">Dispira parvispora</name>
    <dbReference type="NCBI Taxonomy" id="1520584"/>
    <lineage>
        <taxon>Eukaryota</taxon>
        <taxon>Fungi</taxon>
        <taxon>Fungi incertae sedis</taxon>
        <taxon>Zoopagomycota</taxon>
        <taxon>Kickxellomycotina</taxon>
        <taxon>Dimargaritomycetes</taxon>
        <taxon>Dimargaritales</taxon>
        <taxon>Dimargaritaceae</taxon>
        <taxon>Dispira</taxon>
    </lineage>
</organism>
<feature type="chain" id="PRO_5040911257" evidence="1">
    <location>
        <begin position="20"/>
        <end position="229"/>
    </location>
</feature>
<reference evidence="2" key="1">
    <citation type="submission" date="2022-07" db="EMBL/GenBank/DDBJ databases">
        <title>Phylogenomic reconstructions and comparative analyses of Kickxellomycotina fungi.</title>
        <authorList>
            <person name="Reynolds N.K."/>
            <person name="Stajich J.E."/>
            <person name="Barry K."/>
            <person name="Grigoriev I.V."/>
            <person name="Crous P."/>
            <person name="Smith M.E."/>
        </authorList>
    </citation>
    <scope>NUCLEOTIDE SEQUENCE</scope>
    <source>
        <strain evidence="2">RSA 1196</strain>
    </source>
</reference>
<sequence>MRFLAACLTIAMVSATVSANSAVHSTSDANAMNGAGSKPPSPNGPTKVKFNTYRSALSEVDSDYNKPNVPLAICKDGKKIGDVSLNQGFVEKLNELGSGRDNHGQWYNVVMGKSDEFPQGCFAKTAGALGDNGEPLTVFTSVAIKDIPLGTILYIEELKGTDLNGGKVHDGYVKVTGNYAEEGSMNLWVLSQVPQVYYFDHIPEYVHVKKVENAKINSYSLPPTSEDKC</sequence>
<feature type="signal peptide" evidence="1">
    <location>
        <begin position="1"/>
        <end position="19"/>
    </location>
</feature>
<comment type="caution">
    <text evidence="2">The sequence shown here is derived from an EMBL/GenBank/DDBJ whole genome shotgun (WGS) entry which is preliminary data.</text>
</comment>
<evidence type="ECO:0000313" key="3">
    <source>
        <dbReference type="Proteomes" id="UP001150925"/>
    </source>
</evidence>
<proteinExistence type="predicted"/>
<dbReference type="AlphaFoldDB" id="A0A9W8AR31"/>
<evidence type="ECO:0000313" key="2">
    <source>
        <dbReference type="EMBL" id="KAJ1956256.1"/>
    </source>
</evidence>
<keyword evidence="3" id="KW-1185">Reference proteome</keyword>